<gene>
    <name evidence="2" type="ORF">JOC48_002007</name>
</gene>
<dbReference type="PANTHER" id="PTHR33990">
    <property type="entry name" value="PROTEIN YJDN-RELATED"/>
    <property type="match status" value="1"/>
</dbReference>
<evidence type="ECO:0000313" key="3">
    <source>
        <dbReference type="Proteomes" id="UP001296943"/>
    </source>
</evidence>
<dbReference type="PANTHER" id="PTHR33990:SF1">
    <property type="entry name" value="PROTEIN YJDN"/>
    <property type="match status" value="1"/>
</dbReference>
<dbReference type="CDD" id="cd06588">
    <property type="entry name" value="PhnB_like"/>
    <property type="match status" value="1"/>
</dbReference>
<dbReference type="SUPFAM" id="SSF54593">
    <property type="entry name" value="Glyoxalase/Bleomycin resistance protein/Dihydroxybiphenyl dioxygenase"/>
    <property type="match status" value="1"/>
</dbReference>
<comment type="caution">
    <text evidence="2">The sequence shown here is derived from an EMBL/GenBank/DDBJ whole genome shotgun (WGS) entry which is preliminary data.</text>
</comment>
<reference evidence="2 3" key="1">
    <citation type="submission" date="2021-01" db="EMBL/GenBank/DDBJ databases">
        <title>Genomic Encyclopedia of Type Strains, Phase IV (KMG-IV): sequencing the most valuable type-strain genomes for metagenomic binning, comparative biology and taxonomic classification.</title>
        <authorList>
            <person name="Goeker M."/>
        </authorList>
    </citation>
    <scope>NUCLEOTIDE SEQUENCE [LARGE SCALE GENOMIC DNA]</scope>
    <source>
        <strain evidence="2 3">DSM 23711</strain>
    </source>
</reference>
<protein>
    <submittedName>
        <fullName evidence="2">PhnB protein</fullName>
    </submittedName>
</protein>
<accession>A0ABS2N048</accession>
<evidence type="ECO:0000313" key="2">
    <source>
        <dbReference type="EMBL" id="MBM7571511.1"/>
    </source>
</evidence>
<dbReference type="InterPro" id="IPR029068">
    <property type="entry name" value="Glyas_Bleomycin-R_OHBP_Dase"/>
</dbReference>
<organism evidence="2 3">
    <name type="scientific">Aquibacillus albus</name>
    <dbReference type="NCBI Taxonomy" id="1168171"/>
    <lineage>
        <taxon>Bacteria</taxon>
        <taxon>Bacillati</taxon>
        <taxon>Bacillota</taxon>
        <taxon>Bacilli</taxon>
        <taxon>Bacillales</taxon>
        <taxon>Bacillaceae</taxon>
        <taxon>Aquibacillus</taxon>
    </lineage>
</organism>
<feature type="domain" description="Glyoxalase/fosfomycin resistance/dioxygenase" evidence="1">
    <location>
        <begin position="8"/>
        <end position="123"/>
    </location>
</feature>
<keyword evidence="3" id="KW-1185">Reference proteome</keyword>
<sequence>MKSVTPYLFIENCKEAMEYYQGIFDGEIKNVQLADGIEMFKGHEGKILHAELHLGESVVHFSDIFGSVKKGDNVKITLEFESEDEIRKTYRSLITDGHASVELQETFWGALHANITDKNGIGWLLNFQK</sequence>
<proteinExistence type="predicted"/>
<dbReference type="InterPro" id="IPR028973">
    <property type="entry name" value="PhnB-like"/>
</dbReference>
<dbReference type="Gene3D" id="3.10.180.10">
    <property type="entry name" value="2,3-Dihydroxybiphenyl 1,2-Dioxygenase, domain 1"/>
    <property type="match status" value="1"/>
</dbReference>
<dbReference type="RefSeq" id="WP_204499181.1">
    <property type="nucleotide sequence ID" value="NZ_JAFBDR010000009.1"/>
</dbReference>
<dbReference type="InterPro" id="IPR004360">
    <property type="entry name" value="Glyas_Fos-R_dOase_dom"/>
</dbReference>
<dbReference type="Proteomes" id="UP001296943">
    <property type="component" value="Unassembled WGS sequence"/>
</dbReference>
<dbReference type="Pfam" id="PF00903">
    <property type="entry name" value="Glyoxalase"/>
    <property type="match status" value="1"/>
</dbReference>
<name>A0ABS2N048_9BACI</name>
<dbReference type="EMBL" id="JAFBDR010000009">
    <property type="protein sequence ID" value="MBM7571511.1"/>
    <property type="molecule type" value="Genomic_DNA"/>
</dbReference>
<evidence type="ECO:0000259" key="1">
    <source>
        <dbReference type="Pfam" id="PF00903"/>
    </source>
</evidence>